<dbReference type="Pfam" id="PF01844">
    <property type="entry name" value="HNH"/>
    <property type="match status" value="1"/>
</dbReference>
<feature type="compositionally biased region" description="Polar residues" evidence="2">
    <location>
        <begin position="394"/>
        <end position="414"/>
    </location>
</feature>
<proteinExistence type="inferred from homology"/>
<feature type="domain" description="HNH nuclease" evidence="3">
    <location>
        <begin position="325"/>
        <end position="377"/>
    </location>
</feature>
<evidence type="ECO:0000313" key="5">
    <source>
        <dbReference type="Proteomes" id="UP000502508"/>
    </source>
</evidence>
<evidence type="ECO:0000256" key="2">
    <source>
        <dbReference type="SAM" id="MobiDB-lite"/>
    </source>
</evidence>
<evidence type="ECO:0000313" key="4">
    <source>
        <dbReference type="EMBL" id="BCB77828.1"/>
    </source>
</evidence>
<keyword evidence="5" id="KW-1185">Reference proteome</keyword>
<dbReference type="InterPro" id="IPR003870">
    <property type="entry name" value="DUF222"/>
</dbReference>
<protein>
    <submittedName>
        <fullName evidence="4">HNH endonuclease</fullName>
    </submittedName>
</protein>
<evidence type="ECO:0000256" key="1">
    <source>
        <dbReference type="ARBA" id="ARBA00023450"/>
    </source>
</evidence>
<dbReference type="KEGG" id="pfla:Pflav_042380"/>
<dbReference type="Pfam" id="PF02720">
    <property type="entry name" value="DUF222"/>
    <property type="match status" value="1"/>
</dbReference>
<dbReference type="EMBL" id="AP022870">
    <property type="protein sequence ID" value="BCB77828.1"/>
    <property type="molecule type" value="Genomic_DNA"/>
</dbReference>
<reference evidence="4 5" key="1">
    <citation type="submission" date="2020-03" db="EMBL/GenBank/DDBJ databases">
        <title>Whole genome shotgun sequence of Phytohabitans flavus NBRC 107702.</title>
        <authorList>
            <person name="Komaki H."/>
            <person name="Tamura T."/>
        </authorList>
    </citation>
    <scope>NUCLEOTIDE SEQUENCE [LARGE SCALE GENOMIC DNA]</scope>
    <source>
        <strain evidence="4 5">NBRC 107702</strain>
    </source>
</reference>
<keyword evidence="4" id="KW-0540">Nuclease</keyword>
<evidence type="ECO:0000259" key="3">
    <source>
        <dbReference type="SMART" id="SM00507"/>
    </source>
</evidence>
<dbReference type="Gene3D" id="1.10.30.50">
    <property type="match status" value="1"/>
</dbReference>
<dbReference type="SMART" id="SM00507">
    <property type="entry name" value="HNHc"/>
    <property type="match status" value="1"/>
</dbReference>
<feature type="region of interest" description="Disordered" evidence="2">
    <location>
        <begin position="393"/>
        <end position="423"/>
    </location>
</feature>
<dbReference type="GO" id="GO:0004519">
    <property type="term" value="F:endonuclease activity"/>
    <property type="evidence" value="ECO:0007669"/>
    <property type="project" value="UniProtKB-KW"/>
</dbReference>
<keyword evidence="4" id="KW-0378">Hydrolase</keyword>
<dbReference type="GO" id="GO:0003676">
    <property type="term" value="F:nucleic acid binding"/>
    <property type="evidence" value="ECO:0007669"/>
    <property type="project" value="InterPro"/>
</dbReference>
<dbReference type="CDD" id="cd00085">
    <property type="entry name" value="HNHc"/>
    <property type="match status" value="1"/>
</dbReference>
<dbReference type="GO" id="GO:0008270">
    <property type="term" value="F:zinc ion binding"/>
    <property type="evidence" value="ECO:0007669"/>
    <property type="project" value="InterPro"/>
</dbReference>
<organism evidence="4 5">
    <name type="scientific">Phytohabitans flavus</name>
    <dbReference type="NCBI Taxonomy" id="1076124"/>
    <lineage>
        <taxon>Bacteria</taxon>
        <taxon>Bacillati</taxon>
        <taxon>Actinomycetota</taxon>
        <taxon>Actinomycetes</taxon>
        <taxon>Micromonosporales</taxon>
        <taxon>Micromonosporaceae</taxon>
    </lineage>
</organism>
<dbReference type="AlphaFoldDB" id="A0A6F8XVR1"/>
<name>A0A6F8XVR1_9ACTN</name>
<dbReference type="InterPro" id="IPR003615">
    <property type="entry name" value="HNH_nuc"/>
</dbReference>
<reference evidence="4 5" key="2">
    <citation type="submission" date="2020-03" db="EMBL/GenBank/DDBJ databases">
        <authorList>
            <person name="Ichikawa N."/>
            <person name="Kimura A."/>
            <person name="Kitahashi Y."/>
            <person name="Uohara A."/>
        </authorList>
    </citation>
    <scope>NUCLEOTIDE SEQUENCE [LARGE SCALE GENOMIC DNA]</scope>
    <source>
        <strain evidence="4 5">NBRC 107702</strain>
    </source>
</reference>
<comment type="similarity">
    <text evidence="1">Belongs to the Rv1128c/1148c/1588c/1702c/1945/3466 family.</text>
</comment>
<dbReference type="RefSeq" id="WP_332107775.1">
    <property type="nucleotide sequence ID" value="NZ_AP022870.1"/>
</dbReference>
<sequence>MSRDALEQLREVAGKCATASVWTLSDDELVDSLDAIHQALQTLTAAQLHLIREIDGRGLPIAHHASSTAVWLRERHRISIHAAKRLVDLARAVDERPALDGALVAGAVNAEQAGVIATTVRDLPDDLGPDLVDEAEAVLIGQAEQFEPAILRKAGERILAHVAPEIADARDTAALQRQEARAWQTRAFQLTRLGDGRVRLTGWLDETGAATVNAALDPLCAPRHDNDEPRTPAQRRADALVEVCDLATRTERLPDNGGQRPHVVVTMPFDVLEQQFGVGVLDTGGRLSPTQVRQMACDAQVIPAVLGGDGQVLDLGRTRRLITGALRRALELRDRGCAFPGCDRPPRWCHGHHIRSWADGGSTSLDNSVLLCGYHHRIIHGGQWSVRLCPRTAGRSSSRPHTLTRGSDHVATSTPPAPDGHRAMAGSTRQAALVRPRGDPVALIRSGISASASEPPGSAVPAGAYGLGLARTGENVRLSLDGWRVASGF</sequence>
<dbReference type="Proteomes" id="UP000502508">
    <property type="component" value="Chromosome"/>
</dbReference>
<dbReference type="InterPro" id="IPR002711">
    <property type="entry name" value="HNH"/>
</dbReference>
<gene>
    <name evidence="4" type="ORF">Pflav_042380</name>
</gene>
<accession>A0A6F8XVR1</accession>
<keyword evidence="4" id="KW-0255">Endonuclease</keyword>